<keyword evidence="1" id="KW-0175">Coiled coil</keyword>
<dbReference type="AlphaFoldDB" id="A0A915N6T6"/>
<name>A0A915N6T6_MELJA</name>
<feature type="compositionally biased region" description="Basic and acidic residues" evidence="2">
    <location>
        <begin position="243"/>
        <end position="253"/>
    </location>
</feature>
<reference evidence="4" key="1">
    <citation type="submission" date="2022-11" db="UniProtKB">
        <authorList>
            <consortium name="WormBaseParasite"/>
        </authorList>
    </citation>
    <scope>IDENTIFICATION</scope>
</reference>
<evidence type="ECO:0000313" key="3">
    <source>
        <dbReference type="Proteomes" id="UP000887561"/>
    </source>
</evidence>
<sequence>MPSKIKNISIDQDSPAEDNETTESCTDPSIIENACPQCSAFRANADRAWDILREFQAANEQNKKFKNEIHQLESQLKESRDYVSVLRQQQQDYDKIIKEKDLRITLSDEKIANLEDQYSRVLRAWRQRQNDSDGIIKEPKCSQTDPIDSLEIDDDDLSLDHHGSSCLQRQNDSDKIIKEPKCSQTDPIDSLEIDEDHHGTSCLQRQNDSDKIIKEPECSQTDPIDSLEIDEDHHGSSCLQRQNDSDKIIKEPECSQTDPIDSLEIDDDDLSLELPLSPPKKAVPDPLSIDEIFNSSFFLEHAKNKLLDDLEPFNFFLPSPAPKKKDFEGH</sequence>
<protein>
    <submittedName>
        <fullName evidence="4">Uncharacterized protein</fullName>
    </submittedName>
</protein>
<proteinExistence type="predicted"/>
<feature type="region of interest" description="Disordered" evidence="2">
    <location>
        <begin position="177"/>
        <end position="270"/>
    </location>
</feature>
<feature type="region of interest" description="Disordered" evidence="2">
    <location>
        <begin position="134"/>
        <end position="155"/>
    </location>
</feature>
<evidence type="ECO:0000256" key="2">
    <source>
        <dbReference type="SAM" id="MobiDB-lite"/>
    </source>
</evidence>
<dbReference type="Proteomes" id="UP000887561">
    <property type="component" value="Unplaced"/>
</dbReference>
<dbReference type="WBParaSite" id="scaffold8831_cov314.g13395">
    <property type="protein sequence ID" value="scaffold8831_cov314.g13395"/>
    <property type="gene ID" value="scaffold8831_cov314.g13395"/>
</dbReference>
<organism evidence="3 4">
    <name type="scientific">Meloidogyne javanica</name>
    <name type="common">Root-knot nematode worm</name>
    <dbReference type="NCBI Taxonomy" id="6303"/>
    <lineage>
        <taxon>Eukaryota</taxon>
        <taxon>Metazoa</taxon>
        <taxon>Ecdysozoa</taxon>
        <taxon>Nematoda</taxon>
        <taxon>Chromadorea</taxon>
        <taxon>Rhabditida</taxon>
        <taxon>Tylenchina</taxon>
        <taxon>Tylenchomorpha</taxon>
        <taxon>Tylenchoidea</taxon>
        <taxon>Meloidogynidae</taxon>
        <taxon>Meloidogyninae</taxon>
        <taxon>Meloidogyne</taxon>
        <taxon>Meloidogyne incognita group</taxon>
    </lineage>
</organism>
<feature type="compositionally biased region" description="Acidic residues" evidence="2">
    <location>
        <begin position="261"/>
        <end position="270"/>
    </location>
</feature>
<feature type="compositionally biased region" description="Basic and acidic residues" evidence="2">
    <location>
        <begin position="207"/>
        <end position="217"/>
    </location>
</feature>
<feature type="coiled-coil region" evidence="1">
    <location>
        <begin position="55"/>
        <end position="89"/>
    </location>
</feature>
<feature type="region of interest" description="Disordered" evidence="2">
    <location>
        <begin position="1"/>
        <end position="28"/>
    </location>
</feature>
<keyword evidence="3" id="KW-1185">Reference proteome</keyword>
<evidence type="ECO:0000256" key="1">
    <source>
        <dbReference type="SAM" id="Coils"/>
    </source>
</evidence>
<accession>A0A915N6T6</accession>
<evidence type="ECO:0000313" key="4">
    <source>
        <dbReference type="WBParaSite" id="scaffold8831_cov314.g13395"/>
    </source>
</evidence>